<dbReference type="GO" id="GO:0006511">
    <property type="term" value="P:ubiquitin-dependent protein catabolic process"/>
    <property type="evidence" value="ECO:0007669"/>
    <property type="project" value="TreeGrafter"/>
</dbReference>
<evidence type="ECO:0000259" key="2">
    <source>
        <dbReference type="PROSITE" id="PS50089"/>
    </source>
</evidence>
<dbReference type="InterPro" id="IPR039512">
    <property type="entry name" value="RCHY1_zinc-ribbon"/>
</dbReference>
<reference evidence="3" key="2">
    <citation type="journal article" date="2022" name="Hortic Res">
        <title>The genome of Dioscorea zingiberensis sheds light on the biosynthesis, origin and evolution of the medicinally important diosgenin saponins.</title>
        <authorList>
            <person name="Li Y."/>
            <person name="Tan C."/>
            <person name="Li Z."/>
            <person name="Guo J."/>
            <person name="Li S."/>
            <person name="Chen X."/>
            <person name="Wang C."/>
            <person name="Dai X."/>
            <person name="Yang H."/>
            <person name="Song W."/>
            <person name="Hou L."/>
            <person name="Xu J."/>
            <person name="Tong Z."/>
            <person name="Xu A."/>
            <person name="Yuan X."/>
            <person name="Wang W."/>
            <person name="Yang Q."/>
            <person name="Chen L."/>
            <person name="Sun Z."/>
            <person name="Wang K."/>
            <person name="Pan B."/>
            <person name="Chen J."/>
            <person name="Bao Y."/>
            <person name="Liu F."/>
            <person name="Qi X."/>
            <person name="Gang D.R."/>
            <person name="Wen J."/>
            <person name="Li J."/>
        </authorList>
    </citation>
    <scope>NUCLEOTIDE SEQUENCE</scope>
    <source>
        <strain evidence="3">Dzin_1.0</strain>
    </source>
</reference>
<protein>
    <recommendedName>
        <fullName evidence="2">RING-type domain-containing protein</fullName>
    </recommendedName>
</protein>
<gene>
    <name evidence="3" type="ORF">J5N97_013339</name>
</gene>
<dbReference type="EMBL" id="JAGGNH010000003">
    <property type="protein sequence ID" value="KAJ0977865.1"/>
    <property type="molecule type" value="Genomic_DNA"/>
</dbReference>
<keyword evidence="1" id="KW-0863">Zinc-finger</keyword>
<dbReference type="GO" id="GO:0005634">
    <property type="term" value="C:nucleus"/>
    <property type="evidence" value="ECO:0007669"/>
    <property type="project" value="TreeGrafter"/>
</dbReference>
<dbReference type="InterPro" id="IPR001841">
    <property type="entry name" value="Znf_RING"/>
</dbReference>
<dbReference type="PANTHER" id="PTHR21319">
    <property type="entry name" value="RING FINGER AND CHY ZINC FINGER DOMAIN-CONTAINING PROTEIN 1"/>
    <property type="match status" value="1"/>
</dbReference>
<dbReference type="AlphaFoldDB" id="A0A9D5HIJ7"/>
<dbReference type="PROSITE" id="PS50089">
    <property type="entry name" value="ZF_RING_2"/>
    <property type="match status" value="1"/>
</dbReference>
<accession>A0A9D5HIJ7</accession>
<dbReference type="CDD" id="cd16464">
    <property type="entry name" value="RING-H2_Pirh2-like"/>
    <property type="match status" value="1"/>
</dbReference>
<dbReference type="GO" id="GO:0016567">
    <property type="term" value="P:protein ubiquitination"/>
    <property type="evidence" value="ECO:0007669"/>
    <property type="project" value="TreeGrafter"/>
</dbReference>
<keyword evidence="1" id="KW-0479">Metal-binding</keyword>
<keyword evidence="4" id="KW-1185">Reference proteome</keyword>
<organism evidence="3 4">
    <name type="scientific">Dioscorea zingiberensis</name>
    <dbReference type="NCBI Taxonomy" id="325984"/>
    <lineage>
        <taxon>Eukaryota</taxon>
        <taxon>Viridiplantae</taxon>
        <taxon>Streptophyta</taxon>
        <taxon>Embryophyta</taxon>
        <taxon>Tracheophyta</taxon>
        <taxon>Spermatophyta</taxon>
        <taxon>Magnoliopsida</taxon>
        <taxon>Liliopsida</taxon>
        <taxon>Dioscoreales</taxon>
        <taxon>Dioscoreaceae</taxon>
        <taxon>Dioscorea</taxon>
    </lineage>
</organism>
<evidence type="ECO:0000313" key="3">
    <source>
        <dbReference type="EMBL" id="KAJ0977865.1"/>
    </source>
</evidence>
<feature type="domain" description="RING-type" evidence="2">
    <location>
        <begin position="186"/>
        <end position="228"/>
    </location>
</feature>
<proteinExistence type="predicted"/>
<dbReference type="OrthoDB" id="411372at2759"/>
<dbReference type="Pfam" id="PF14599">
    <property type="entry name" value="zinc_ribbon_6"/>
    <property type="match status" value="1"/>
</dbReference>
<evidence type="ECO:0000256" key="1">
    <source>
        <dbReference type="PROSITE-ProRule" id="PRU00175"/>
    </source>
</evidence>
<sequence length="312" mass="34818">MGTSVYHSGSLICEESVKSQGNFEHSIEMQASESCYQLNPNNQGIDVNFSLNEILERGVTQYGCQHYRRRCGFEPLAAMKYLIADIVIMRQRIPLMLRAGIDMTFLGMKCKRSYVHCVTLNNRSSKCASIVVYAWGDTSVTHASSSMTILQRNNTTARAVESAGCCYSNILKKSHPCVEGALHHDCPVCFEYLFESTNDVSVLPCGHTIHVNCLKEMQQHLQYACPICCKSVCDMSKVWEKLDIEIAATPMPESYHNLKVHILCNDCGVNSDVQFHIVAQKCLNCNSYNTRQIEKPASTPSTTSTASVTTTR</sequence>
<dbReference type="Gene3D" id="3.30.40.10">
    <property type="entry name" value="Zinc/RING finger domain, C3HC4 (zinc finger)"/>
    <property type="match status" value="1"/>
</dbReference>
<reference evidence="3" key="1">
    <citation type="submission" date="2021-03" db="EMBL/GenBank/DDBJ databases">
        <authorList>
            <person name="Li Z."/>
            <person name="Yang C."/>
        </authorList>
    </citation>
    <scope>NUCLEOTIDE SEQUENCE</scope>
    <source>
        <strain evidence="3">Dzin_1.0</strain>
        <tissue evidence="3">Leaf</tissue>
    </source>
</reference>
<evidence type="ECO:0000313" key="4">
    <source>
        <dbReference type="Proteomes" id="UP001085076"/>
    </source>
</evidence>
<dbReference type="InterPro" id="IPR013083">
    <property type="entry name" value="Znf_RING/FYVE/PHD"/>
</dbReference>
<dbReference type="Gene3D" id="2.20.28.10">
    <property type="match status" value="1"/>
</dbReference>
<dbReference type="Proteomes" id="UP001085076">
    <property type="component" value="Miscellaneous, Linkage group lg03"/>
</dbReference>
<dbReference type="GO" id="GO:0061630">
    <property type="term" value="F:ubiquitin protein ligase activity"/>
    <property type="evidence" value="ECO:0007669"/>
    <property type="project" value="TreeGrafter"/>
</dbReference>
<name>A0A9D5HIJ7_9LILI</name>
<dbReference type="SUPFAM" id="SSF57850">
    <property type="entry name" value="RING/U-box"/>
    <property type="match status" value="1"/>
</dbReference>
<dbReference type="SMART" id="SM00184">
    <property type="entry name" value="RING"/>
    <property type="match status" value="1"/>
</dbReference>
<keyword evidence="1" id="KW-0862">Zinc</keyword>
<dbReference type="GO" id="GO:0008270">
    <property type="term" value="F:zinc ion binding"/>
    <property type="evidence" value="ECO:0007669"/>
    <property type="project" value="UniProtKB-KW"/>
</dbReference>
<dbReference type="Pfam" id="PF13639">
    <property type="entry name" value="zf-RING_2"/>
    <property type="match status" value="1"/>
</dbReference>
<comment type="caution">
    <text evidence="3">The sequence shown here is derived from an EMBL/GenBank/DDBJ whole genome shotgun (WGS) entry which is preliminary data.</text>
</comment>
<dbReference type="PANTHER" id="PTHR21319:SF53">
    <property type="entry name" value="RING FINGER AND CHY ZINC FINGER DOMAIN-CONTAINING PROTEIN 1"/>
    <property type="match status" value="1"/>
</dbReference>